<dbReference type="InterPro" id="IPR000595">
    <property type="entry name" value="cNMP-bd_dom"/>
</dbReference>
<dbReference type="CDD" id="cd00038">
    <property type="entry name" value="CAP_ED"/>
    <property type="match status" value="1"/>
</dbReference>
<comment type="caution">
    <text evidence="6">The sequence shown here is derived from an EMBL/GenBank/DDBJ whole genome shotgun (WGS) entry which is preliminary data.</text>
</comment>
<evidence type="ECO:0000256" key="3">
    <source>
        <dbReference type="ARBA" id="ARBA00023163"/>
    </source>
</evidence>
<dbReference type="GO" id="GO:0003677">
    <property type="term" value="F:DNA binding"/>
    <property type="evidence" value="ECO:0007669"/>
    <property type="project" value="UniProtKB-KW"/>
</dbReference>
<keyword evidence="2" id="KW-0238">DNA-binding</keyword>
<dbReference type="RefSeq" id="WP_044223496.1">
    <property type="nucleotide sequence ID" value="NZ_CAKZLC010000263.1"/>
</dbReference>
<dbReference type="PANTHER" id="PTHR24567">
    <property type="entry name" value="CRP FAMILY TRANSCRIPTIONAL REGULATORY PROTEIN"/>
    <property type="match status" value="1"/>
</dbReference>
<evidence type="ECO:0008006" key="8">
    <source>
        <dbReference type="Google" id="ProtNLM"/>
    </source>
</evidence>
<sequence length="229" mass="26542">MQKSQSKDTAELLQLFPLFEGVEANELEYLAARAEFTKFKKHDTIYQSGERSDCLLFLIKGVVKIGRYSSDGREIIKHVLHPMSMFGELCLAGELKRKDFAVAIKKDTQILKIQMIQLQHVMRRDPKLSMRVLNFIGNRLQNVEQRLESLIFKDARERIIEFLKESARKQGKRVGYETLIKHALTQQDIANITGTSRQTVTSVMNDLRKANLIYFNRRTILIRDLGRLS</sequence>
<dbReference type="SUPFAM" id="SSF46785">
    <property type="entry name" value="Winged helix' DNA-binding domain"/>
    <property type="match status" value="1"/>
</dbReference>
<name>A0A098S4J0_9BACT</name>
<organism evidence="6 7">
    <name type="scientific">Phaeodactylibacter xiamenensis</name>
    <dbReference type="NCBI Taxonomy" id="1524460"/>
    <lineage>
        <taxon>Bacteria</taxon>
        <taxon>Pseudomonadati</taxon>
        <taxon>Bacteroidota</taxon>
        <taxon>Saprospiria</taxon>
        <taxon>Saprospirales</taxon>
        <taxon>Haliscomenobacteraceae</taxon>
        <taxon>Phaeodactylibacter</taxon>
    </lineage>
</organism>
<dbReference type="SMART" id="SM00100">
    <property type="entry name" value="cNMP"/>
    <property type="match status" value="1"/>
</dbReference>
<dbReference type="InterPro" id="IPR018490">
    <property type="entry name" value="cNMP-bd_dom_sf"/>
</dbReference>
<dbReference type="GO" id="GO:0005829">
    <property type="term" value="C:cytosol"/>
    <property type="evidence" value="ECO:0007669"/>
    <property type="project" value="TreeGrafter"/>
</dbReference>
<keyword evidence="3" id="KW-0804">Transcription</keyword>
<dbReference type="PROSITE" id="PS51063">
    <property type="entry name" value="HTH_CRP_2"/>
    <property type="match status" value="1"/>
</dbReference>
<dbReference type="OrthoDB" id="9788438at2"/>
<dbReference type="SMART" id="SM00419">
    <property type="entry name" value="HTH_CRP"/>
    <property type="match status" value="1"/>
</dbReference>
<proteinExistence type="predicted"/>
<dbReference type="Gene3D" id="2.60.120.10">
    <property type="entry name" value="Jelly Rolls"/>
    <property type="match status" value="1"/>
</dbReference>
<dbReference type="Proteomes" id="UP000029736">
    <property type="component" value="Unassembled WGS sequence"/>
</dbReference>
<dbReference type="GO" id="GO:0003700">
    <property type="term" value="F:DNA-binding transcription factor activity"/>
    <property type="evidence" value="ECO:0007669"/>
    <property type="project" value="TreeGrafter"/>
</dbReference>
<dbReference type="Gene3D" id="1.10.10.10">
    <property type="entry name" value="Winged helix-like DNA-binding domain superfamily/Winged helix DNA-binding domain"/>
    <property type="match status" value="1"/>
</dbReference>
<feature type="domain" description="HTH crp-type" evidence="5">
    <location>
        <begin position="153"/>
        <end position="226"/>
    </location>
</feature>
<dbReference type="STRING" id="1524460.IX84_17940"/>
<evidence type="ECO:0000313" key="6">
    <source>
        <dbReference type="EMBL" id="KGE86931.1"/>
    </source>
</evidence>
<dbReference type="EMBL" id="JPOS01000039">
    <property type="protein sequence ID" value="KGE86931.1"/>
    <property type="molecule type" value="Genomic_DNA"/>
</dbReference>
<keyword evidence="7" id="KW-1185">Reference proteome</keyword>
<evidence type="ECO:0000259" key="5">
    <source>
        <dbReference type="PROSITE" id="PS51063"/>
    </source>
</evidence>
<gene>
    <name evidence="6" type="ORF">IX84_17940</name>
</gene>
<dbReference type="InterPro" id="IPR014710">
    <property type="entry name" value="RmlC-like_jellyroll"/>
</dbReference>
<feature type="domain" description="Cyclic nucleotide-binding" evidence="4">
    <location>
        <begin position="18"/>
        <end position="139"/>
    </location>
</feature>
<reference evidence="6 7" key="1">
    <citation type="journal article" date="2014" name="Int. J. Syst. Evol. Microbiol.">
        <title>Phaeodactylibacter xiamenensis gen. nov., sp. nov., a member of the family Saprospiraceae isolated from the marine alga Phaeodactylum tricornutum.</title>
        <authorList>
            <person name="Chen Z.Jr."/>
            <person name="Lei X."/>
            <person name="Lai Q."/>
            <person name="Li Y."/>
            <person name="Zhang B."/>
            <person name="Zhang J."/>
            <person name="Zhang H."/>
            <person name="Yang L."/>
            <person name="Zheng W."/>
            <person name="Tian Y."/>
            <person name="Yu Z."/>
            <person name="Xu H.Jr."/>
            <person name="Zheng T."/>
        </authorList>
    </citation>
    <scope>NUCLEOTIDE SEQUENCE [LARGE SCALE GENOMIC DNA]</scope>
    <source>
        <strain evidence="6 7">KD52</strain>
    </source>
</reference>
<evidence type="ECO:0000256" key="1">
    <source>
        <dbReference type="ARBA" id="ARBA00023015"/>
    </source>
</evidence>
<accession>A0A098S4J0</accession>
<dbReference type="PROSITE" id="PS50042">
    <property type="entry name" value="CNMP_BINDING_3"/>
    <property type="match status" value="1"/>
</dbReference>
<dbReference type="InterPro" id="IPR012318">
    <property type="entry name" value="HTH_CRP"/>
</dbReference>
<dbReference type="InterPro" id="IPR036390">
    <property type="entry name" value="WH_DNA-bd_sf"/>
</dbReference>
<evidence type="ECO:0000313" key="7">
    <source>
        <dbReference type="Proteomes" id="UP000029736"/>
    </source>
</evidence>
<evidence type="ECO:0000256" key="2">
    <source>
        <dbReference type="ARBA" id="ARBA00023125"/>
    </source>
</evidence>
<dbReference type="Pfam" id="PF13545">
    <property type="entry name" value="HTH_Crp_2"/>
    <property type="match status" value="1"/>
</dbReference>
<evidence type="ECO:0000259" key="4">
    <source>
        <dbReference type="PROSITE" id="PS50042"/>
    </source>
</evidence>
<dbReference type="InterPro" id="IPR036388">
    <property type="entry name" value="WH-like_DNA-bd_sf"/>
</dbReference>
<dbReference type="AlphaFoldDB" id="A0A098S4J0"/>
<protein>
    <recommendedName>
        <fullName evidence="8">Crp/Fnr family transcriptional regulator</fullName>
    </recommendedName>
</protein>
<dbReference type="Pfam" id="PF00027">
    <property type="entry name" value="cNMP_binding"/>
    <property type="match status" value="1"/>
</dbReference>
<dbReference type="InterPro" id="IPR050397">
    <property type="entry name" value="Env_Response_Regulators"/>
</dbReference>
<dbReference type="SUPFAM" id="SSF51206">
    <property type="entry name" value="cAMP-binding domain-like"/>
    <property type="match status" value="1"/>
</dbReference>
<keyword evidence="1" id="KW-0805">Transcription regulation</keyword>
<dbReference type="PANTHER" id="PTHR24567:SF26">
    <property type="entry name" value="REGULATORY PROTEIN YEIL"/>
    <property type="match status" value="1"/>
</dbReference>